<dbReference type="EMBL" id="RIAR02000001">
    <property type="protein sequence ID" value="NSL88278.1"/>
    <property type="molecule type" value="Genomic_DNA"/>
</dbReference>
<comment type="caution">
    <text evidence="1">The sequence shown here is derived from an EMBL/GenBank/DDBJ whole genome shotgun (WGS) entry which is preliminary data.</text>
</comment>
<organism evidence="1 2">
    <name type="scientific">Chitinophaga solisilvae</name>
    <dbReference type="NCBI Taxonomy" id="1233460"/>
    <lineage>
        <taxon>Bacteria</taxon>
        <taxon>Pseudomonadati</taxon>
        <taxon>Bacteroidota</taxon>
        <taxon>Chitinophagia</taxon>
        <taxon>Chitinophagales</taxon>
        <taxon>Chitinophagaceae</taxon>
        <taxon>Chitinophaga</taxon>
    </lineage>
</organism>
<dbReference type="InterPro" id="IPR036249">
    <property type="entry name" value="Thioredoxin-like_sf"/>
</dbReference>
<dbReference type="PANTHER" id="PTHR36057">
    <property type="match status" value="1"/>
</dbReference>
<dbReference type="InterPro" id="IPR010634">
    <property type="entry name" value="DUF1223"/>
</dbReference>
<gene>
    <name evidence="1" type="ORF">ECE50_015670</name>
</gene>
<proteinExistence type="predicted"/>
<dbReference type="OrthoDB" id="9808254at2"/>
<dbReference type="AlphaFoldDB" id="A0A9Q5D7X6"/>
<reference evidence="1" key="1">
    <citation type="submission" date="2020-05" db="EMBL/GenBank/DDBJ databases">
        <title>Chitinophaga laudate sp. nov., isolated from a tropical peat swamp.</title>
        <authorList>
            <person name="Goh C.B.S."/>
            <person name="Lee M.S."/>
            <person name="Parimannan S."/>
            <person name="Pasbakhsh P."/>
            <person name="Yule C.M."/>
            <person name="Rajandas H."/>
            <person name="Loke S."/>
            <person name="Croft L."/>
            <person name="Tan J.B.L."/>
        </authorList>
    </citation>
    <scope>NUCLEOTIDE SEQUENCE</scope>
    <source>
        <strain evidence="1">Mgbs1</strain>
    </source>
</reference>
<protein>
    <submittedName>
        <fullName evidence="1">DUF1223 domain-containing protein</fullName>
    </submittedName>
</protein>
<dbReference type="Proteomes" id="UP000281028">
    <property type="component" value="Unassembled WGS sequence"/>
</dbReference>
<evidence type="ECO:0000313" key="1">
    <source>
        <dbReference type="EMBL" id="NSL88278.1"/>
    </source>
</evidence>
<name>A0A9Q5D7X6_9BACT</name>
<dbReference type="SUPFAM" id="SSF52833">
    <property type="entry name" value="Thioredoxin-like"/>
    <property type="match status" value="1"/>
</dbReference>
<accession>A0A9Q5D7X6</accession>
<evidence type="ECO:0000313" key="2">
    <source>
        <dbReference type="Proteomes" id="UP000281028"/>
    </source>
</evidence>
<dbReference type="Pfam" id="PF06764">
    <property type="entry name" value="DUF1223"/>
    <property type="match status" value="1"/>
</dbReference>
<keyword evidence="2" id="KW-1185">Reference proteome</keyword>
<sequence>MKPFKEIALFIGLPLLFIAMAAFSHINRQQMVSRIQQDSTTRGFAVVELFTSEGCWSCPPADALIEKLQRDNNNSQLYIMAFHVDYWDHQGWKDRFSKSAFTDRQKQYAAWLRLSTIYTPQVVINGQTEMVGSDESSVLSGIRSALQEASASNLTIRATVAGKEAVISYTGIAADASTHILVALVQKNASSQVAAGENAGKQLTHVQIVRALEQQPLQAQGQVSVGLPRDFRPGAWEVVAFVQQSATGKITQAAKADL</sequence>
<dbReference type="PANTHER" id="PTHR36057:SF1">
    <property type="entry name" value="LIPOPROTEIN LIPID ATTACHMENT SITE-LIKE PROTEIN, PUTATIVE (DUF1223)-RELATED"/>
    <property type="match status" value="1"/>
</dbReference>